<protein>
    <submittedName>
        <fullName evidence="1">Uncharacterized protein</fullName>
    </submittedName>
</protein>
<dbReference type="AlphaFoldDB" id="A0A6N8IZP7"/>
<evidence type="ECO:0000313" key="2">
    <source>
        <dbReference type="Proteomes" id="UP000469385"/>
    </source>
</evidence>
<comment type="caution">
    <text evidence="1">The sequence shown here is derived from an EMBL/GenBank/DDBJ whole genome shotgun (WGS) entry which is preliminary data.</text>
</comment>
<name>A0A6N8IZP7_9BURK</name>
<organism evidence="1 2">
    <name type="scientific">Ramlibacter pinisoli</name>
    <dbReference type="NCBI Taxonomy" id="2682844"/>
    <lineage>
        <taxon>Bacteria</taxon>
        <taxon>Pseudomonadati</taxon>
        <taxon>Pseudomonadota</taxon>
        <taxon>Betaproteobacteria</taxon>
        <taxon>Burkholderiales</taxon>
        <taxon>Comamonadaceae</taxon>
        <taxon>Ramlibacter</taxon>
    </lineage>
</organism>
<accession>A0A6N8IZP7</accession>
<dbReference type="Proteomes" id="UP000469385">
    <property type="component" value="Unassembled WGS sequence"/>
</dbReference>
<dbReference type="EMBL" id="WSEL01000009">
    <property type="protein sequence ID" value="MVQ32075.1"/>
    <property type="molecule type" value="Genomic_DNA"/>
</dbReference>
<reference evidence="1 2" key="1">
    <citation type="submission" date="2019-12" db="EMBL/GenBank/DDBJ databases">
        <authorList>
            <person name="Huq M.A."/>
        </authorList>
    </citation>
    <scope>NUCLEOTIDE SEQUENCE [LARGE SCALE GENOMIC DNA]</scope>
    <source>
        <strain evidence="1 2">MAH-25</strain>
    </source>
</reference>
<keyword evidence="2" id="KW-1185">Reference proteome</keyword>
<evidence type="ECO:0000313" key="1">
    <source>
        <dbReference type="EMBL" id="MVQ32075.1"/>
    </source>
</evidence>
<sequence length="52" mass="5784">MDPLQIAERREVLQDRCGVLPYGVRNSGQRDGILEDAQQLLGLHQGAGPLIW</sequence>
<proteinExistence type="predicted"/>
<gene>
    <name evidence="1" type="ORF">GON04_21625</name>
</gene>